<protein>
    <submittedName>
        <fullName evidence="12">Similar to a-pheromone processing metallopeptidase Ste23</fullName>
    </submittedName>
</protein>
<dbReference type="SUPFAM" id="SSF63411">
    <property type="entry name" value="LuxS/MPP-like metallohydrolase"/>
    <property type="match status" value="4"/>
</dbReference>
<dbReference type="FunCoup" id="E5AC56">
    <property type="interactions" value="949"/>
</dbReference>
<keyword evidence="5" id="KW-0862">Zinc</keyword>
<keyword evidence="13" id="KW-1185">Reference proteome</keyword>
<dbReference type="GO" id="GO:0046872">
    <property type="term" value="F:metal ion binding"/>
    <property type="evidence" value="ECO:0007669"/>
    <property type="project" value="UniProtKB-KW"/>
</dbReference>
<keyword evidence="4" id="KW-0378">Hydrolase</keyword>
<dbReference type="GO" id="GO:0004222">
    <property type="term" value="F:metalloendopeptidase activity"/>
    <property type="evidence" value="ECO:0007669"/>
    <property type="project" value="TreeGrafter"/>
</dbReference>
<dbReference type="InterPro" id="IPR032632">
    <property type="entry name" value="Peptidase_M16_M"/>
</dbReference>
<evidence type="ECO:0000256" key="7">
    <source>
        <dbReference type="SAM" id="MobiDB-lite"/>
    </source>
</evidence>
<dbReference type="eggNOG" id="KOG0959">
    <property type="taxonomic scope" value="Eukaryota"/>
</dbReference>
<dbReference type="MEROPS" id="M16.008"/>
<sequence>MLPVQRARLYLGKLSLVSHHRTLTSNPGIARHKAGYTTVLRRFSSSATSASGHPLLHLRRLPLLLRPTPASPHTATARRSITASINPSPIMIAELGRSVEGRQRIEDLERPQLDDRSYRIFTLQNQLEVLLIHEAGTDKASAALDVNVGSFSDAPDMPGIAHAVEHLLFMGTEKYPEENAYNKYLTSHGGYSNAFTAATSTNYYFELSYPSTANSKPPSPTPSVTQLPESKEKSPLWGGLDRFGQFFISPLFLEDTVDRELKAVDSENKKNLQNDTWRLHQLNKALANPNHPYNHFSTGSYKTLHDDPIARGVKIRDEFIKFYSTHYSANRMKLVVLGRESLDTLEEWVEEIFAKVPNKDLELLRWDIPVYTENELLTQTFAKPVLESRSLDIQFAYRDEENFYESHPSRYLSHLIGHEGPGSILALIKAKGWANGLGAGGSTLCPGSGLFSINVKLTEEGLKNYKEVAKLIFQYIGMIRDQPPQEWVVQEQMRITEVAFRFKQKSPPSRTVSGLAGTMQKPYARNLLLSGPATIRKFDAKLISEAMSYLRPDNFNLRIISQEFPGGWDQKERWYGTEYKQERIPQDFLAEIQEAFESKDRPAELHFPHKNEFIPSRLDVEKKEVEQPAKEPKLIRNDENVRIWWKKDDQFWVPKANVHIYFRTPITNVTARVVLLCTMYRELVNDALVEYTYDADISGLVYDFTNHMSGLSITVSGYNDKLHVLLEKVLLQVRDLEVHEDRFRIVHDRMTRSLRNWDYGQPFQQVGTYSRQFKSETSFLNAELLKELEGVTARDVQQFFPQILAQCQIEILAHGNLYKEEALKITDLVERTVKPKKLPASQLPIRRNLILPSGSNFIFEKELKDPANVNHCIEYSLYVGHRYDDAVRAKLQLLGQMTDEPCFNQLRTIEQLGYVVFSGPSFHDVWSGYRILIQSERDCRYLEGRIENFLNTFEGMLNEMSEEDFESHKKAIINKRLAKLKNLSSEDDRFWNHIYSDSYDFRQAETDAEVIDALTKQDMVDFYARYISTSSSQRAKLSVHLQAQAKAKEPSLDEKKSAAVEALKIILTEHKMTHDDAKLDSHMTDASSTDAIADAVAKHLFEDLKLDKNIAGKVLDEAKAAMGMAESGLPAEPKALDETADVQRVVDASHPVLIKDVHAWKASMQLSTGVRPVRPLEDFVEVAEKL</sequence>
<evidence type="ECO:0000256" key="2">
    <source>
        <dbReference type="ARBA" id="ARBA00022670"/>
    </source>
</evidence>
<evidence type="ECO:0000259" key="9">
    <source>
        <dbReference type="Pfam" id="PF05193"/>
    </source>
</evidence>
<dbReference type="InterPro" id="IPR054734">
    <property type="entry name" value="PqqF-like_C_4"/>
</dbReference>
<keyword evidence="3" id="KW-0479">Metal-binding</keyword>
<reference evidence="13" key="1">
    <citation type="journal article" date="2011" name="Nat. Commun.">
        <title>Effector diversification within compartments of the Leptosphaeria maculans genome affected by Repeat-Induced Point mutations.</title>
        <authorList>
            <person name="Rouxel T."/>
            <person name="Grandaubert J."/>
            <person name="Hane J.K."/>
            <person name="Hoede C."/>
            <person name="van de Wouw A.P."/>
            <person name="Couloux A."/>
            <person name="Dominguez V."/>
            <person name="Anthouard V."/>
            <person name="Bally P."/>
            <person name="Bourras S."/>
            <person name="Cozijnsen A.J."/>
            <person name="Ciuffetti L.M."/>
            <person name="Degrave A."/>
            <person name="Dilmaghani A."/>
            <person name="Duret L."/>
            <person name="Fudal I."/>
            <person name="Goodwin S.B."/>
            <person name="Gout L."/>
            <person name="Glaser N."/>
            <person name="Linglin J."/>
            <person name="Kema G.H.J."/>
            <person name="Lapalu N."/>
            <person name="Lawrence C.B."/>
            <person name="May K."/>
            <person name="Meyer M."/>
            <person name="Ollivier B."/>
            <person name="Poulain J."/>
            <person name="Schoch C.L."/>
            <person name="Simon A."/>
            <person name="Spatafora J.W."/>
            <person name="Stachowiak A."/>
            <person name="Turgeon B.G."/>
            <person name="Tyler B.M."/>
            <person name="Vincent D."/>
            <person name="Weissenbach J."/>
            <person name="Amselem J."/>
            <person name="Quesneville H."/>
            <person name="Oliver R.P."/>
            <person name="Wincker P."/>
            <person name="Balesdent M.-H."/>
            <person name="Howlett B.J."/>
        </authorList>
    </citation>
    <scope>NUCLEOTIDE SEQUENCE [LARGE SCALE GENOMIC DNA]</scope>
    <source>
        <strain evidence="13">JN3 / isolate v23.1.3 / race Av1-4-5-6-7-8</strain>
    </source>
</reference>
<dbReference type="AlphaFoldDB" id="E5AC56"/>
<accession>E5AC56</accession>
<dbReference type="GO" id="GO:0043171">
    <property type="term" value="P:peptide catabolic process"/>
    <property type="evidence" value="ECO:0007669"/>
    <property type="project" value="TreeGrafter"/>
</dbReference>
<dbReference type="GO" id="GO:0005829">
    <property type="term" value="C:cytosol"/>
    <property type="evidence" value="ECO:0007669"/>
    <property type="project" value="TreeGrafter"/>
</dbReference>
<feature type="domain" description="Peptidase M16 C-terminal" evidence="9">
    <location>
        <begin position="316"/>
        <end position="492"/>
    </location>
</feature>
<feature type="domain" description="Peptidase M16 N-terminal" evidence="8">
    <location>
        <begin position="129"/>
        <end position="289"/>
    </location>
</feature>
<dbReference type="GO" id="GO:0051603">
    <property type="term" value="P:proteolysis involved in protein catabolic process"/>
    <property type="evidence" value="ECO:0007669"/>
    <property type="project" value="TreeGrafter"/>
</dbReference>
<dbReference type="Pfam" id="PF00675">
    <property type="entry name" value="Peptidase_M16"/>
    <property type="match status" value="1"/>
</dbReference>
<dbReference type="VEuPathDB" id="FungiDB:LEMA_P012970.1"/>
<feature type="compositionally biased region" description="Polar residues" evidence="7">
    <location>
        <begin position="211"/>
        <end position="228"/>
    </location>
</feature>
<evidence type="ECO:0000256" key="6">
    <source>
        <dbReference type="ARBA" id="ARBA00023049"/>
    </source>
</evidence>
<dbReference type="GO" id="GO:0005739">
    <property type="term" value="C:mitochondrion"/>
    <property type="evidence" value="ECO:0007669"/>
    <property type="project" value="TreeGrafter"/>
</dbReference>
<dbReference type="InterPro" id="IPR011765">
    <property type="entry name" value="Pept_M16_N"/>
</dbReference>
<evidence type="ECO:0000256" key="4">
    <source>
        <dbReference type="ARBA" id="ARBA00022801"/>
    </source>
</evidence>
<comment type="similarity">
    <text evidence="1">Belongs to the peptidase M16 family.</text>
</comment>
<dbReference type="FunFam" id="3.30.830.10:FF:000005">
    <property type="entry name" value="nardilysin isoform X1"/>
    <property type="match status" value="1"/>
</dbReference>
<dbReference type="InterPro" id="IPR050626">
    <property type="entry name" value="Peptidase_M16"/>
</dbReference>
<dbReference type="Pfam" id="PF22456">
    <property type="entry name" value="PqqF-like_C_4"/>
    <property type="match status" value="1"/>
</dbReference>
<dbReference type="GeneID" id="13290302"/>
<dbReference type="HOGENOM" id="CLU_004639_1_2_1"/>
<evidence type="ECO:0000313" key="12">
    <source>
        <dbReference type="EMBL" id="CBY00167.1"/>
    </source>
</evidence>
<dbReference type="FunFam" id="3.30.830.10:FF:000004">
    <property type="entry name" value="Putative insulin-degrading enzyme"/>
    <property type="match status" value="1"/>
</dbReference>
<dbReference type="OMA" id="WIFDEMK"/>
<evidence type="ECO:0000256" key="1">
    <source>
        <dbReference type="ARBA" id="ARBA00007261"/>
    </source>
</evidence>
<dbReference type="InterPro" id="IPR007863">
    <property type="entry name" value="Peptidase_M16_C"/>
</dbReference>
<dbReference type="OrthoDB" id="952271at2759"/>
<dbReference type="STRING" id="985895.E5AC56"/>
<dbReference type="PANTHER" id="PTHR43690:SF18">
    <property type="entry name" value="INSULIN-DEGRADING ENZYME-RELATED"/>
    <property type="match status" value="1"/>
</dbReference>
<keyword evidence="2" id="KW-0645">Protease</keyword>
<dbReference type="FunFam" id="3.30.830.10:FF:000003">
    <property type="entry name" value="Insulin-degrading enzyme"/>
    <property type="match status" value="1"/>
</dbReference>
<evidence type="ECO:0000259" key="10">
    <source>
        <dbReference type="Pfam" id="PF16187"/>
    </source>
</evidence>
<feature type="region of interest" description="Disordered" evidence="7">
    <location>
        <begin position="211"/>
        <end position="233"/>
    </location>
</feature>
<evidence type="ECO:0000313" key="13">
    <source>
        <dbReference type="Proteomes" id="UP000002668"/>
    </source>
</evidence>
<evidence type="ECO:0000259" key="8">
    <source>
        <dbReference type="Pfam" id="PF00675"/>
    </source>
</evidence>
<name>E5AC56_LEPMJ</name>
<gene>
    <name evidence="12" type="ORF">LEMA_P012970.1</name>
</gene>
<dbReference type="Pfam" id="PF05193">
    <property type="entry name" value="Peptidase_M16_C"/>
    <property type="match status" value="1"/>
</dbReference>
<evidence type="ECO:0000256" key="5">
    <source>
        <dbReference type="ARBA" id="ARBA00022833"/>
    </source>
</evidence>
<dbReference type="InterPro" id="IPR011249">
    <property type="entry name" value="Metalloenz_LuxS/M16"/>
</dbReference>
<dbReference type="EMBL" id="FP929138">
    <property type="protein sequence ID" value="CBY00167.1"/>
    <property type="molecule type" value="Genomic_DNA"/>
</dbReference>
<proteinExistence type="inferred from homology"/>
<dbReference type="Proteomes" id="UP000002668">
    <property type="component" value="Genome"/>
</dbReference>
<organism evidence="13">
    <name type="scientific">Leptosphaeria maculans (strain JN3 / isolate v23.1.3 / race Av1-4-5-6-7-8)</name>
    <name type="common">Blackleg fungus</name>
    <name type="synonym">Phoma lingam</name>
    <dbReference type="NCBI Taxonomy" id="985895"/>
    <lineage>
        <taxon>Eukaryota</taxon>
        <taxon>Fungi</taxon>
        <taxon>Dikarya</taxon>
        <taxon>Ascomycota</taxon>
        <taxon>Pezizomycotina</taxon>
        <taxon>Dothideomycetes</taxon>
        <taxon>Pleosporomycetidae</taxon>
        <taxon>Pleosporales</taxon>
        <taxon>Pleosporineae</taxon>
        <taxon>Leptosphaeriaceae</taxon>
        <taxon>Plenodomus</taxon>
        <taxon>Plenodomus lingam/Leptosphaeria maculans species complex</taxon>
    </lineage>
</organism>
<evidence type="ECO:0000256" key="3">
    <source>
        <dbReference type="ARBA" id="ARBA00022723"/>
    </source>
</evidence>
<feature type="domain" description="Peptidase M16 middle/third" evidence="10">
    <location>
        <begin position="500"/>
        <end position="787"/>
    </location>
</feature>
<dbReference type="InParanoid" id="E5AC56"/>
<evidence type="ECO:0000259" key="11">
    <source>
        <dbReference type="Pfam" id="PF22456"/>
    </source>
</evidence>
<keyword evidence="6" id="KW-0482">Metalloprotease</keyword>
<feature type="domain" description="Coenzyme PQQ synthesis protein F-like C-terminal lobe" evidence="11">
    <location>
        <begin position="893"/>
        <end position="991"/>
    </location>
</feature>
<dbReference type="PANTHER" id="PTHR43690">
    <property type="entry name" value="NARDILYSIN"/>
    <property type="match status" value="1"/>
</dbReference>
<dbReference type="Gene3D" id="3.30.830.10">
    <property type="entry name" value="Metalloenzyme, LuxS/M16 peptidase-like"/>
    <property type="match status" value="4"/>
</dbReference>
<dbReference type="Pfam" id="PF16187">
    <property type="entry name" value="Peptidase_M16_M"/>
    <property type="match status" value="1"/>
</dbReference>